<protein>
    <submittedName>
        <fullName evidence="2">Uncharacterized protein</fullName>
    </submittedName>
</protein>
<proteinExistence type="predicted"/>
<keyword evidence="1" id="KW-0812">Transmembrane</keyword>
<dbReference type="AlphaFoldDB" id="A0ABD3PEZ5"/>
<keyword evidence="1" id="KW-0472">Membrane</keyword>
<keyword evidence="3" id="KW-1185">Reference proteome</keyword>
<accession>A0ABD3PEZ5</accession>
<comment type="caution">
    <text evidence="2">The sequence shown here is derived from an EMBL/GenBank/DDBJ whole genome shotgun (WGS) entry which is preliminary data.</text>
</comment>
<evidence type="ECO:0000313" key="2">
    <source>
        <dbReference type="EMBL" id="KAL3786653.1"/>
    </source>
</evidence>
<dbReference type="EMBL" id="JABMIG020000190">
    <property type="protein sequence ID" value="KAL3786653.1"/>
    <property type="molecule type" value="Genomic_DNA"/>
</dbReference>
<organism evidence="2 3">
    <name type="scientific">Cyclotella cryptica</name>
    <dbReference type="NCBI Taxonomy" id="29204"/>
    <lineage>
        <taxon>Eukaryota</taxon>
        <taxon>Sar</taxon>
        <taxon>Stramenopiles</taxon>
        <taxon>Ochrophyta</taxon>
        <taxon>Bacillariophyta</taxon>
        <taxon>Coscinodiscophyceae</taxon>
        <taxon>Thalassiosirophycidae</taxon>
        <taxon>Stephanodiscales</taxon>
        <taxon>Stephanodiscaceae</taxon>
        <taxon>Cyclotella</taxon>
    </lineage>
</organism>
<dbReference type="InterPro" id="IPR027417">
    <property type="entry name" value="P-loop_NTPase"/>
</dbReference>
<dbReference type="Proteomes" id="UP001516023">
    <property type="component" value="Unassembled WGS sequence"/>
</dbReference>
<name>A0ABD3PEZ5_9STRA</name>
<reference evidence="2 3" key="1">
    <citation type="journal article" date="2020" name="G3 (Bethesda)">
        <title>Improved Reference Genome for Cyclotella cryptica CCMP332, a Model for Cell Wall Morphogenesis, Salinity Adaptation, and Lipid Production in Diatoms (Bacillariophyta).</title>
        <authorList>
            <person name="Roberts W.R."/>
            <person name="Downey K.M."/>
            <person name="Ruck E.C."/>
            <person name="Traller J.C."/>
            <person name="Alverson A.J."/>
        </authorList>
    </citation>
    <scope>NUCLEOTIDE SEQUENCE [LARGE SCALE GENOMIC DNA]</scope>
    <source>
        <strain evidence="2 3">CCMP332</strain>
    </source>
</reference>
<feature type="transmembrane region" description="Helical" evidence="1">
    <location>
        <begin position="55"/>
        <end position="73"/>
    </location>
</feature>
<gene>
    <name evidence="2" type="ORF">HJC23_006849</name>
</gene>
<dbReference type="Gene3D" id="3.40.50.300">
    <property type="entry name" value="P-loop containing nucleotide triphosphate hydrolases"/>
    <property type="match status" value="1"/>
</dbReference>
<evidence type="ECO:0000313" key="3">
    <source>
        <dbReference type="Proteomes" id="UP001516023"/>
    </source>
</evidence>
<keyword evidence="1" id="KW-1133">Transmembrane helix</keyword>
<evidence type="ECO:0000256" key="1">
    <source>
        <dbReference type="SAM" id="Phobius"/>
    </source>
</evidence>
<sequence length="483" mass="55221">MPRTSLAPYETTHSTGEKMGIVRVGSHQSHRSLLNHEIMMNLATRSGHRPVNQGILASVILLAMLALLTFFLISSESSEFQSRSKYETSIYGTVVKNIYPEISESIEFDLELRRGVEGLYQSEDDDDDATSGYGSIDDFEAAFEEAFKVSDMEQRAVEDPWHPRKISPEHIKQILSSETSRNAELLTSPACKPHFQLALPSGQFSNVTKFKRIYLYHARKAGGSSMSLYFSTVAKKYGLDYKAREWGAMEEPGFGDSDTFYVAHVREPVDRAISHFKYQGRWHCKNLTGNKAFIATEENANKLETWAETGGHVPFECKTRNEEERFWLGNCAVNCYTQWFSGLSCPKWNISQNEQYAVAKRRVLRYNLIVVVERLRDPLYVEAIEQMFGVPGITIKGVPYCERQSHKANTNNPLVIRNETRERLKKLNALDIRFYDELSSCLRNVSTYNFPKWDPGRFETNSYNWTEASILAKAAKERKKASQ</sequence>